<evidence type="ECO:0000313" key="1">
    <source>
        <dbReference type="EMBL" id="AMS03629.1"/>
    </source>
</evidence>
<reference evidence="2" key="1">
    <citation type="submission" date="2016-03" db="EMBL/GenBank/DDBJ databases">
        <authorList>
            <person name="Ploux O."/>
        </authorList>
    </citation>
    <scope>NUCLEOTIDE SEQUENCE [LARGE SCALE GENOMIC DNA]</scope>
</reference>
<sequence>MMWPRTHTHAPDGARVHRGELMCRSIRSARYRSTTLTRFRGLCVAGGAIGE</sequence>
<name>A0A142KBZ6_9CAUD</name>
<dbReference type="RefSeq" id="YP_009301501.1">
    <property type="nucleotide sequence ID" value="NC_031234.1"/>
</dbReference>
<dbReference type="EMBL" id="KU963260">
    <property type="protein sequence ID" value="AMS03629.1"/>
    <property type="molecule type" value="Genomic_DNA"/>
</dbReference>
<dbReference type="KEGG" id="vg:29123915"/>
<gene>
    <name evidence="1" type="primary">60</name>
    <name evidence="1" type="ORF">SEA_EMALYN_60</name>
</gene>
<organism evidence="1 2">
    <name type="scientific">Gordonia phage Emalyn</name>
    <dbReference type="NCBI Taxonomy" id="1821552"/>
    <lineage>
        <taxon>Viruses</taxon>
        <taxon>Duplodnaviria</taxon>
        <taxon>Heunggongvirae</taxon>
        <taxon>Uroviricota</taxon>
        <taxon>Caudoviricetes</taxon>
        <taxon>Emalynvirus</taxon>
        <taxon>Emalynvirus emalyn</taxon>
    </lineage>
</organism>
<accession>A0A142KBZ6</accession>
<keyword evidence="2" id="KW-1185">Reference proteome</keyword>
<dbReference type="Proteomes" id="UP000204189">
    <property type="component" value="Segment"/>
</dbReference>
<proteinExistence type="predicted"/>
<evidence type="ECO:0000313" key="2">
    <source>
        <dbReference type="Proteomes" id="UP000204189"/>
    </source>
</evidence>
<protein>
    <submittedName>
        <fullName evidence="1">Uncharacterized protein</fullName>
    </submittedName>
</protein>
<dbReference type="GeneID" id="29123915"/>